<reference evidence="2 3" key="1">
    <citation type="submission" date="2018-08" db="EMBL/GenBank/DDBJ databases">
        <title>Genome and evolution of the arbuscular mycorrhizal fungus Diversispora epigaea (formerly Glomus versiforme) and its bacterial endosymbionts.</title>
        <authorList>
            <person name="Sun X."/>
            <person name="Fei Z."/>
            <person name="Harrison M."/>
        </authorList>
    </citation>
    <scope>NUCLEOTIDE SEQUENCE [LARGE SCALE GENOMIC DNA]</scope>
    <source>
        <strain evidence="2 3">IT104</strain>
    </source>
</reference>
<accession>A0A397G6S2</accession>
<organism evidence="2 3">
    <name type="scientific">Diversispora epigaea</name>
    <dbReference type="NCBI Taxonomy" id="1348612"/>
    <lineage>
        <taxon>Eukaryota</taxon>
        <taxon>Fungi</taxon>
        <taxon>Fungi incertae sedis</taxon>
        <taxon>Mucoromycota</taxon>
        <taxon>Glomeromycotina</taxon>
        <taxon>Glomeromycetes</taxon>
        <taxon>Diversisporales</taxon>
        <taxon>Diversisporaceae</taxon>
        <taxon>Diversispora</taxon>
    </lineage>
</organism>
<evidence type="ECO:0000256" key="1">
    <source>
        <dbReference type="SAM" id="MobiDB-lite"/>
    </source>
</evidence>
<name>A0A397G6S2_9GLOM</name>
<evidence type="ECO:0000313" key="2">
    <source>
        <dbReference type="EMBL" id="RHZ45534.1"/>
    </source>
</evidence>
<proteinExistence type="predicted"/>
<sequence>MRNSGKLPKDLCHKKICRIKAAKELFRKNDPNIINYDKESLLRILADHTFHSPKMFNTGEEDNSKTVLKHLLRNVLDSQSASNTTAQLQRKQNYFDEIQRYNFPPLAKTPNWTCNEQEDVIYDTEFMQTEGEDEPSFVSTSSSKILTEQ</sequence>
<protein>
    <submittedName>
        <fullName evidence="2">Uncharacterized protein</fullName>
    </submittedName>
</protein>
<evidence type="ECO:0000313" key="3">
    <source>
        <dbReference type="Proteomes" id="UP000266861"/>
    </source>
</evidence>
<gene>
    <name evidence="2" type="ORF">Glove_672g4</name>
</gene>
<dbReference type="EMBL" id="PQFF01000546">
    <property type="protein sequence ID" value="RHZ45534.1"/>
    <property type="molecule type" value="Genomic_DNA"/>
</dbReference>
<keyword evidence="3" id="KW-1185">Reference proteome</keyword>
<feature type="compositionally biased region" description="Polar residues" evidence="1">
    <location>
        <begin position="137"/>
        <end position="149"/>
    </location>
</feature>
<dbReference type="AlphaFoldDB" id="A0A397G6S2"/>
<dbReference type="Proteomes" id="UP000266861">
    <property type="component" value="Unassembled WGS sequence"/>
</dbReference>
<dbReference type="OrthoDB" id="2405014at2759"/>
<comment type="caution">
    <text evidence="2">The sequence shown here is derived from an EMBL/GenBank/DDBJ whole genome shotgun (WGS) entry which is preliminary data.</text>
</comment>
<feature type="region of interest" description="Disordered" evidence="1">
    <location>
        <begin position="129"/>
        <end position="149"/>
    </location>
</feature>